<comment type="caution">
    <text evidence="1">The sequence shown here is derived from an EMBL/GenBank/DDBJ whole genome shotgun (WGS) entry which is preliminary data.</text>
</comment>
<reference evidence="1" key="1">
    <citation type="journal article" date="2019" name="BMC Genomics">
        <title>A new reference genome for Sorghum bicolor reveals high levels of sequence similarity between sweet and grain genotypes: implications for the genetics of sugar metabolism.</title>
        <authorList>
            <person name="Cooper E.A."/>
            <person name="Brenton Z.W."/>
            <person name="Flinn B.S."/>
            <person name="Jenkins J."/>
            <person name="Shu S."/>
            <person name="Flowers D."/>
            <person name="Luo F."/>
            <person name="Wang Y."/>
            <person name="Xia P."/>
            <person name="Barry K."/>
            <person name="Daum C."/>
            <person name="Lipzen A."/>
            <person name="Yoshinaga Y."/>
            <person name="Schmutz J."/>
            <person name="Saski C."/>
            <person name="Vermerris W."/>
            <person name="Kresovich S."/>
        </authorList>
    </citation>
    <scope>NUCLEOTIDE SEQUENCE</scope>
</reference>
<name>A0A921QFV4_SORBI</name>
<reference evidence="1" key="2">
    <citation type="submission" date="2020-10" db="EMBL/GenBank/DDBJ databases">
        <authorList>
            <person name="Cooper E.A."/>
            <person name="Brenton Z.W."/>
            <person name="Flinn B.S."/>
            <person name="Jenkins J."/>
            <person name="Shu S."/>
            <person name="Flowers D."/>
            <person name="Luo F."/>
            <person name="Wang Y."/>
            <person name="Xia P."/>
            <person name="Barry K."/>
            <person name="Daum C."/>
            <person name="Lipzen A."/>
            <person name="Yoshinaga Y."/>
            <person name="Schmutz J."/>
            <person name="Saski C."/>
            <person name="Vermerris W."/>
            <person name="Kresovich S."/>
        </authorList>
    </citation>
    <scope>NUCLEOTIDE SEQUENCE</scope>
</reference>
<gene>
    <name evidence="1" type="ORF">BDA96_08G144400</name>
</gene>
<dbReference type="EMBL" id="CM027687">
    <property type="protein sequence ID" value="KAG0521239.1"/>
    <property type="molecule type" value="Genomic_DNA"/>
</dbReference>
<proteinExistence type="predicted"/>
<protein>
    <submittedName>
        <fullName evidence="1">Uncharacterized protein</fullName>
    </submittedName>
</protein>
<evidence type="ECO:0000313" key="1">
    <source>
        <dbReference type="EMBL" id="KAG0521239.1"/>
    </source>
</evidence>
<accession>A0A921QFV4</accession>
<dbReference type="Proteomes" id="UP000807115">
    <property type="component" value="Chromosome 8"/>
</dbReference>
<dbReference type="AlphaFoldDB" id="A0A921QFV4"/>
<evidence type="ECO:0000313" key="2">
    <source>
        <dbReference type="Proteomes" id="UP000807115"/>
    </source>
</evidence>
<organism evidence="1 2">
    <name type="scientific">Sorghum bicolor</name>
    <name type="common">Sorghum</name>
    <name type="synonym">Sorghum vulgare</name>
    <dbReference type="NCBI Taxonomy" id="4558"/>
    <lineage>
        <taxon>Eukaryota</taxon>
        <taxon>Viridiplantae</taxon>
        <taxon>Streptophyta</taxon>
        <taxon>Embryophyta</taxon>
        <taxon>Tracheophyta</taxon>
        <taxon>Spermatophyta</taxon>
        <taxon>Magnoliopsida</taxon>
        <taxon>Liliopsida</taxon>
        <taxon>Poales</taxon>
        <taxon>Poaceae</taxon>
        <taxon>PACMAD clade</taxon>
        <taxon>Panicoideae</taxon>
        <taxon>Andropogonodae</taxon>
        <taxon>Andropogoneae</taxon>
        <taxon>Sorghinae</taxon>
        <taxon>Sorghum</taxon>
    </lineage>
</organism>
<sequence length="145" mass="17046">MDSTFYLYKICKIVRIMDPLQDQPCMKGYSQSMVYESMLHNIDRMFNLAMGLSKSKRNYCIYSWKREYPAYVTKVQVNTTDWNLGGFLVYNFMKLRDGVTLPSINNLSTSLRTEFLADILTSRANESYDNIPEDIQYPIKKLENM</sequence>